<keyword evidence="6" id="KW-0539">Nucleus</keyword>
<dbReference type="Pfam" id="PF00400">
    <property type="entry name" value="WD40"/>
    <property type="match status" value="7"/>
</dbReference>
<evidence type="ECO:0000259" key="9">
    <source>
        <dbReference type="Pfam" id="PF24105"/>
    </source>
</evidence>
<comment type="subcellular location">
    <subcellularLocation>
        <location evidence="1">Nucleus</location>
    </subcellularLocation>
</comment>
<dbReference type="InterPro" id="IPR015943">
    <property type="entry name" value="WD40/YVTN_repeat-like_dom_sf"/>
</dbReference>
<evidence type="ECO:0000256" key="1">
    <source>
        <dbReference type="ARBA" id="ARBA00004123"/>
    </source>
</evidence>
<sequence length="1541" mass="172658">MGWYMELSKLFSPRSCDDAEFRHWSNQEQRLVSLYKTILLCQIHAACHFLQDSDDSRQLPVMSRFANGYLDEIQASEKALLSSFDKDDLESRLTSLFATRQPAQDEASARNNSEVDEKTDDLKELMSKLHMDQQSIPALHTDKGDVLHLLHEWASATQEYQSFVDWSDKNKARILWVDGEPGTGKTKLLQAMVHKLPGQGASVDGSGNNSPRKVAYFFYEHAGLRQENALSVVKSLIIHVINQQPELGEHLSSMFGSTKRQEFDDPSDFYALSTLLYRLIQDARFSQTYFVVDAIHQFAADGEFEVSSPLHDVPGQEGSMNSLNGSGVHDLLDLIATSTGLSDKVKWLLSINRKRCDATLKTMTEDVQLVLTIDSKSSKIRRVADQLVTSRIAEIAKKSNYGGNLQEMVEKKLRLISPGNFVWLDMAMDKVKLLPRPWNAPEILDSLEKTPDVESLYRSAKEALDMPIPHEDKDGSPRKTVDMPEPNDNKYCRRILAAAAIAYRPLCIPELVDIVDLPKEVDPVILVKTMLPLFLEISGQTVHFKHFSGREFIRQDMKRNRRLLDEHSKMATNCLRILLARLNQSPTASNPQDSTAKAAVRYDTLFWIKHLAELGDDQGPMELANRLFKDNLIPWLEILDAQGLLLQVLDMMAKLNTSLTAKVRQPVIKTADSVLENIRDAARFMRLHQTWKGFEPPSAKPESGASDGNMSPRNSLLFCPSDNPLRKRGLQKYFKWLATPPLLASSESPSQCLYILPHPDWVRGCSFSHDGRLVASASDDSYVRLWDANKGTLQRVFGDTRGSEVTRVVMSRSGPRRQALMAAVQSYTIKIWEVTTGRLVKTLPEAKPTTNGEAKPTPNDEASSEEGASSEGVDPIFMRDITITQNGDKVAATTDTSITVWEITNYDHRFKHNVWSEEANTRETRCVRFSPEGDRLASTAGPVITIWDTKTGKPILRLPERGHQTSESSGSDFKTEPGHIDDIDGLAFSPDSQFLASGSDDTTVRIWSLKTGQTVAVLAFHSRYVNSVCFSPKGDRLASGSGDRTIGIWNQKSKDSWGSGETRQKPDQVLSGHNNTIWSVSFSPVDSLLASSGNDGDLRIWETAQWMGTDDDVNKTISRSQSLLDRSEAGRGHQIPVTNLALSLDGTRIASASSDGRVCLWDGMTGDRLRTMTTEHGFGVRTLLFSHNAKYLISGSIDSQAFVWDLEADSLEARMKPKYRLQGHTNWLRGAAVSPPNRQLLVATASDDRTVRVWDIAAADQYAQGEKQESSNGDDDIDVPVAVFRSHSDYVFSVAFSPDGKRLASAGDDRHVMIWDLAEDGTRQVDQKEPAVDMWDPRVDEYIRGVVFTPSGRHVVTVCTDGMVAVWKPDRPEGQHCRLMIPRDETFGPGPFSSMRFDPVHPDVLLTEFGAWPFELDEDALEQETQTESASTPTSTSPPSPHQKLPRRQRLFGPSPFSINKWCKSITRFDRPLIFLPKPFRPSSNSACLVQNHRVVVGCGSGQVLLFRFEKERRLWRSYDMNLFKDSAAYAWLGRPVSLRY</sequence>
<dbReference type="InterPro" id="IPR027417">
    <property type="entry name" value="P-loop_NTPase"/>
</dbReference>
<feature type="repeat" description="WD" evidence="7">
    <location>
        <begin position="755"/>
        <end position="796"/>
    </location>
</feature>
<dbReference type="InterPro" id="IPR036322">
    <property type="entry name" value="WD40_repeat_dom_sf"/>
</dbReference>
<dbReference type="GO" id="GO:0006325">
    <property type="term" value="P:chromatin organization"/>
    <property type="evidence" value="ECO:0007669"/>
    <property type="project" value="UniProtKB-KW"/>
</dbReference>
<keyword evidence="12" id="KW-1185">Reference proteome</keyword>
<evidence type="ECO:0000313" key="12">
    <source>
        <dbReference type="Proteomes" id="UP001239445"/>
    </source>
</evidence>
<dbReference type="EMBL" id="MU839846">
    <property type="protein sequence ID" value="KAK1750550.1"/>
    <property type="molecule type" value="Genomic_DNA"/>
</dbReference>
<reference evidence="11" key="1">
    <citation type="submission" date="2023-06" db="EMBL/GenBank/DDBJ databases">
        <title>Genome-scale phylogeny and comparative genomics of the fungal order Sordariales.</title>
        <authorList>
            <consortium name="Lawrence Berkeley National Laboratory"/>
            <person name="Hensen N."/>
            <person name="Bonometti L."/>
            <person name="Westerberg I."/>
            <person name="Brannstrom I.O."/>
            <person name="Guillou S."/>
            <person name="Cros-Aarteil S."/>
            <person name="Calhoun S."/>
            <person name="Haridas S."/>
            <person name="Kuo A."/>
            <person name="Mondo S."/>
            <person name="Pangilinan J."/>
            <person name="Riley R."/>
            <person name="Labutti K."/>
            <person name="Andreopoulos B."/>
            <person name="Lipzen A."/>
            <person name="Chen C."/>
            <person name="Yanf M."/>
            <person name="Daum C."/>
            <person name="Ng V."/>
            <person name="Clum A."/>
            <person name="Steindorff A."/>
            <person name="Ohm R."/>
            <person name="Martin F."/>
            <person name="Silar P."/>
            <person name="Natvig D."/>
            <person name="Lalanne C."/>
            <person name="Gautier V."/>
            <person name="Ament-Velasquez S.L."/>
            <person name="Kruys A."/>
            <person name="Hutchinson M.I."/>
            <person name="Powell A.J."/>
            <person name="Barry K."/>
            <person name="Miller A.N."/>
            <person name="Grigoriev I.V."/>
            <person name="Debuchy R."/>
            <person name="Gladieux P."/>
            <person name="Thoren M.H."/>
            <person name="Johannesson H."/>
        </authorList>
    </citation>
    <scope>NUCLEOTIDE SEQUENCE</scope>
    <source>
        <strain evidence="11">PSN4</strain>
    </source>
</reference>
<evidence type="ECO:0000256" key="3">
    <source>
        <dbReference type="ARBA" id="ARBA00022574"/>
    </source>
</evidence>
<comment type="similarity">
    <text evidence="2">Belongs to the WD repeat HIR1 family.</text>
</comment>
<dbReference type="GO" id="GO:0005634">
    <property type="term" value="C:nucleus"/>
    <property type="evidence" value="ECO:0007669"/>
    <property type="project" value="UniProtKB-SubCell"/>
</dbReference>
<feature type="repeat" description="WD" evidence="7">
    <location>
        <begin position="1070"/>
        <end position="1102"/>
    </location>
</feature>
<feature type="repeat" description="WD" evidence="7">
    <location>
        <begin position="1018"/>
        <end position="1050"/>
    </location>
</feature>
<evidence type="ECO:0000256" key="6">
    <source>
        <dbReference type="ARBA" id="ARBA00023242"/>
    </source>
</evidence>
<dbReference type="PROSITE" id="PS00678">
    <property type="entry name" value="WD_REPEATS_1"/>
    <property type="match status" value="3"/>
</dbReference>
<keyword evidence="3 7" id="KW-0853">WD repeat</keyword>
<dbReference type="Proteomes" id="UP001239445">
    <property type="component" value="Unassembled WGS sequence"/>
</dbReference>
<keyword evidence="4" id="KW-0677">Repeat</keyword>
<feature type="region of interest" description="Disordered" evidence="8">
    <location>
        <begin position="843"/>
        <end position="873"/>
    </location>
</feature>
<dbReference type="SMART" id="SM00320">
    <property type="entry name" value="WD40"/>
    <property type="match status" value="11"/>
</dbReference>
<dbReference type="Gene3D" id="2.130.10.10">
    <property type="entry name" value="YVTN repeat-like/Quinoprotein amine dehydrogenase"/>
    <property type="match status" value="5"/>
</dbReference>
<feature type="repeat" description="WD" evidence="7">
    <location>
        <begin position="1284"/>
        <end position="1325"/>
    </location>
</feature>
<evidence type="ECO:0000256" key="2">
    <source>
        <dbReference type="ARBA" id="ARBA00007306"/>
    </source>
</evidence>
<dbReference type="InterPro" id="IPR001680">
    <property type="entry name" value="WD40_rpt"/>
</dbReference>
<gene>
    <name evidence="11" type="ORF">QBC47DRAFT_118907</name>
</gene>
<evidence type="ECO:0000259" key="10">
    <source>
        <dbReference type="Pfam" id="PF24883"/>
    </source>
</evidence>
<feature type="repeat" description="WD" evidence="7">
    <location>
        <begin position="976"/>
        <end position="1017"/>
    </location>
</feature>
<dbReference type="PANTHER" id="PTHR19879">
    <property type="entry name" value="TRANSCRIPTION INITIATION FACTOR TFIID"/>
    <property type="match status" value="1"/>
</dbReference>
<dbReference type="InterPro" id="IPR019775">
    <property type="entry name" value="WD40_repeat_CS"/>
</dbReference>
<feature type="repeat" description="WD" evidence="7">
    <location>
        <begin position="1173"/>
        <end position="1214"/>
    </location>
</feature>
<feature type="compositionally biased region" description="Low complexity" evidence="8">
    <location>
        <begin position="1423"/>
        <end position="1435"/>
    </location>
</feature>
<feature type="domain" description="Nephrocystin 3-like N-terminal" evidence="10">
    <location>
        <begin position="160"/>
        <end position="296"/>
    </location>
</feature>
<protein>
    <submittedName>
        <fullName evidence="11">WD40-repeat-containing domain protein</fullName>
    </submittedName>
</protein>
<dbReference type="PANTHER" id="PTHR19879:SF9">
    <property type="entry name" value="TRANSCRIPTION INITIATION FACTOR TFIID SUBUNIT 5"/>
    <property type="match status" value="1"/>
</dbReference>
<dbReference type="SUPFAM" id="SSF101898">
    <property type="entry name" value="NHL repeat"/>
    <property type="match status" value="1"/>
</dbReference>
<dbReference type="Pfam" id="PF24105">
    <property type="entry name" value="Beta-prop_CAF1B_HIR1"/>
    <property type="match status" value="1"/>
</dbReference>
<dbReference type="PROSITE" id="PS50294">
    <property type="entry name" value="WD_REPEATS_REGION"/>
    <property type="match status" value="8"/>
</dbReference>
<dbReference type="InterPro" id="IPR055410">
    <property type="entry name" value="Beta-prop_CAF1B_HIR1"/>
</dbReference>
<keyword evidence="5" id="KW-0156">Chromatin regulator</keyword>
<dbReference type="Gene3D" id="3.40.50.300">
    <property type="entry name" value="P-loop containing nucleotide triphosphate hydrolases"/>
    <property type="match status" value="1"/>
</dbReference>
<evidence type="ECO:0000256" key="4">
    <source>
        <dbReference type="ARBA" id="ARBA00022737"/>
    </source>
</evidence>
<dbReference type="PRINTS" id="PR00320">
    <property type="entry name" value="GPROTEINBRPT"/>
</dbReference>
<feature type="region of interest" description="Disordered" evidence="8">
    <location>
        <begin position="694"/>
        <end position="713"/>
    </location>
</feature>
<name>A0AAJ0B3J7_9PEZI</name>
<feature type="repeat" description="WD" evidence="7">
    <location>
        <begin position="1130"/>
        <end position="1171"/>
    </location>
</feature>
<dbReference type="Pfam" id="PF24883">
    <property type="entry name" value="NPHP3_N"/>
    <property type="match status" value="1"/>
</dbReference>
<organism evidence="11 12">
    <name type="scientific">Echria macrotheca</name>
    <dbReference type="NCBI Taxonomy" id="438768"/>
    <lineage>
        <taxon>Eukaryota</taxon>
        <taxon>Fungi</taxon>
        <taxon>Dikarya</taxon>
        <taxon>Ascomycota</taxon>
        <taxon>Pezizomycotina</taxon>
        <taxon>Sordariomycetes</taxon>
        <taxon>Sordariomycetidae</taxon>
        <taxon>Sordariales</taxon>
        <taxon>Schizotheciaceae</taxon>
        <taxon>Echria</taxon>
    </lineage>
</organism>
<feature type="repeat" description="WD" evidence="7">
    <location>
        <begin position="1221"/>
        <end position="1264"/>
    </location>
</feature>
<evidence type="ECO:0000256" key="8">
    <source>
        <dbReference type="SAM" id="MobiDB-lite"/>
    </source>
</evidence>
<accession>A0AAJ0B3J7</accession>
<feature type="region of interest" description="Disordered" evidence="8">
    <location>
        <begin position="1421"/>
        <end position="1449"/>
    </location>
</feature>
<evidence type="ECO:0000313" key="11">
    <source>
        <dbReference type="EMBL" id="KAK1750550.1"/>
    </source>
</evidence>
<comment type="caution">
    <text evidence="11">The sequence shown here is derived from an EMBL/GenBank/DDBJ whole genome shotgun (WGS) entry which is preliminary data.</text>
</comment>
<proteinExistence type="inferred from homology"/>
<dbReference type="InterPro" id="IPR020472">
    <property type="entry name" value="WD40_PAC1"/>
</dbReference>
<feature type="domain" description="CAF1B/HIR1 beta-propeller" evidence="9">
    <location>
        <begin position="875"/>
        <end position="1054"/>
    </location>
</feature>
<dbReference type="CDD" id="cd00200">
    <property type="entry name" value="WD40"/>
    <property type="match status" value="1"/>
</dbReference>
<dbReference type="PROSITE" id="PS50082">
    <property type="entry name" value="WD_REPEATS_2"/>
    <property type="match status" value="8"/>
</dbReference>
<evidence type="ECO:0000256" key="5">
    <source>
        <dbReference type="ARBA" id="ARBA00022853"/>
    </source>
</evidence>
<dbReference type="InterPro" id="IPR056884">
    <property type="entry name" value="NPHP3-like_N"/>
</dbReference>
<dbReference type="SUPFAM" id="SSF50978">
    <property type="entry name" value="WD40 repeat-like"/>
    <property type="match status" value="2"/>
</dbReference>
<evidence type="ECO:0000256" key="7">
    <source>
        <dbReference type="PROSITE-ProRule" id="PRU00221"/>
    </source>
</evidence>